<dbReference type="EMBL" id="CCDI010000001">
    <property type="protein sequence ID" value="CDQ22928.1"/>
    <property type="molecule type" value="Genomic_DNA"/>
</dbReference>
<dbReference type="GO" id="GO:0005524">
    <property type="term" value="F:ATP binding"/>
    <property type="evidence" value="ECO:0007669"/>
    <property type="project" value="UniProtKB-KW"/>
</dbReference>
<feature type="domain" description="Sigma-54 factor interaction" evidence="3">
    <location>
        <begin position="302"/>
        <end position="452"/>
    </location>
</feature>
<dbReference type="Gene3D" id="3.40.50.10660">
    <property type="entry name" value="PrpR receptor domain-like"/>
    <property type="match status" value="1"/>
</dbReference>
<evidence type="ECO:0000313" key="4">
    <source>
        <dbReference type="EMBL" id="CDQ22928.1"/>
    </source>
</evidence>
<dbReference type="GO" id="GO:0000156">
    <property type="term" value="F:phosphorelay response regulator activity"/>
    <property type="evidence" value="ECO:0007669"/>
    <property type="project" value="InterPro"/>
</dbReference>
<dbReference type="Pfam" id="PF06506">
    <property type="entry name" value="PrpR_N"/>
    <property type="match status" value="1"/>
</dbReference>
<comment type="caution">
    <text evidence="4">The sequence shown here is derived from an EMBL/GenBank/DDBJ whole genome shotgun (WGS) entry which is preliminary data.</text>
</comment>
<dbReference type="SUPFAM" id="SSF52540">
    <property type="entry name" value="P-loop containing nucleoside triphosphate hydrolases"/>
    <property type="match status" value="1"/>
</dbReference>
<keyword evidence="1" id="KW-0547">Nucleotide-binding</keyword>
<dbReference type="InterPro" id="IPR002078">
    <property type="entry name" value="Sigma_54_int"/>
</dbReference>
<proteinExistence type="predicted"/>
<dbReference type="Gene3D" id="3.40.50.300">
    <property type="entry name" value="P-loop containing nucleotide triphosphate hydrolases"/>
    <property type="match status" value="1"/>
</dbReference>
<dbReference type="Proteomes" id="UP000028868">
    <property type="component" value="Unassembled WGS sequence"/>
</dbReference>
<dbReference type="InterPro" id="IPR027417">
    <property type="entry name" value="P-loop_NTPase"/>
</dbReference>
<gene>
    <name evidence="4" type="primary">prpR</name>
    <name evidence="4" type="ORF">BN983_01147</name>
</gene>
<dbReference type="GO" id="GO:0006355">
    <property type="term" value="P:regulation of DNA-templated transcription"/>
    <property type="evidence" value="ECO:0007669"/>
    <property type="project" value="InterPro"/>
</dbReference>
<evidence type="ECO:0000313" key="5">
    <source>
        <dbReference type="Proteomes" id="UP000028868"/>
    </source>
</evidence>
<dbReference type="Pfam" id="PF14532">
    <property type="entry name" value="Sigma54_activ_2"/>
    <property type="match status" value="1"/>
</dbReference>
<dbReference type="GO" id="GO:0003677">
    <property type="term" value="F:DNA binding"/>
    <property type="evidence" value="ECO:0007669"/>
    <property type="project" value="InterPro"/>
</dbReference>
<evidence type="ECO:0000256" key="2">
    <source>
        <dbReference type="ARBA" id="ARBA00022840"/>
    </source>
</evidence>
<keyword evidence="5" id="KW-1185">Reference proteome</keyword>
<dbReference type="Gene3D" id="3.40.50.2300">
    <property type="match status" value="1"/>
</dbReference>
<dbReference type="InterPro" id="IPR010524">
    <property type="entry name" value="Sig_transdc_resp-reg_PrpR_N"/>
</dbReference>
<sequence>MIKALLIAPYQGLAEIAKNYKDTDNNFKVDVRLGNLEDGVGIAKQAEVDGYDIIISRGGTASLIQGKINIPVVDIKVSGYDILRILTLLKGTNGKAALVGFSNISRGASTICSILDMDLRTITITNSDEVTKKLEQLKTEGFSVVIGDVVTVHEAEKIGLQGILITSGKEAVLEAFDEAKRLYRLLQKMQSQAKIFSDALERFPRPLITVQEDGGLVFKNKKFREMLDHSFVEHVEVMALIEEVARGKEKVWKPIEYQTKRYFLVAYPLKSEKDYVNILIYNDFTQKEEGVKFYPNLSHKSIPGQSTTAVSLRNNIKRYASMNSPLWIEGEPGTGKMTYAGNLHFERFKHRAPLVSVNLMKVSMDQLQDLFFSNIERLPEEGTVVFHNIHKINEYEQERAEAFVQDVSERYQTILLSPDNVESLVKEGQLSHSLYYNVPGARIHLPPLRRYRCANQRKDSRCQSRKRCDSFNSQMGCRGCFRYACLRVRWGKWIMVRTCADCHYCSHDKQ</sequence>
<evidence type="ECO:0000259" key="3">
    <source>
        <dbReference type="PROSITE" id="PS50045"/>
    </source>
</evidence>
<name>A0A059NYZ6_9BACI</name>
<protein>
    <submittedName>
        <fullName evidence="4">Propionate catabolism operon regulatory protein</fullName>
    </submittedName>
</protein>
<reference evidence="4 5" key="2">
    <citation type="submission" date="2014-05" db="EMBL/GenBank/DDBJ databases">
        <title>Draft genome sequence of Halobacillus karajensis HK-03.</title>
        <authorList>
            <person name="Khelaifia S."/>
            <person name="Croce O."/>
            <person name="Lagier J.C."/>
            <person name="Raoult D."/>
        </authorList>
    </citation>
    <scope>NUCLEOTIDE SEQUENCE [LARGE SCALE GENOMIC DNA]</scope>
    <source>
        <strain evidence="4 5">HD-03</strain>
    </source>
</reference>
<dbReference type="PANTHER" id="PTHR32071">
    <property type="entry name" value="TRANSCRIPTIONAL REGULATORY PROTEIN"/>
    <property type="match status" value="1"/>
</dbReference>
<dbReference type="SUPFAM" id="SSF159800">
    <property type="entry name" value="PrpR receptor domain-like"/>
    <property type="match status" value="1"/>
</dbReference>
<keyword evidence="2" id="KW-0067">ATP-binding</keyword>
<organism evidence="4 5">
    <name type="scientific">Halobacillus karajensis</name>
    <dbReference type="NCBI Taxonomy" id="195088"/>
    <lineage>
        <taxon>Bacteria</taxon>
        <taxon>Bacillati</taxon>
        <taxon>Bacillota</taxon>
        <taxon>Bacilli</taxon>
        <taxon>Bacillales</taxon>
        <taxon>Bacillaceae</taxon>
        <taxon>Halobacillus</taxon>
    </lineage>
</organism>
<accession>A0A059NYZ6</accession>
<reference evidence="5" key="1">
    <citation type="submission" date="2014-03" db="EMBL/GenBank/DDBJ databases">
        <authorList>
            <person name="Urmite Genomes U."/>
        </authorList>
    </citation>
    <scope>NUCLEOTIDE SEQUENCE [LARGE SCALE GENOMIC DNA]</scope>
    <source>
        <strain evidence="5">HD-03</strain>
    </source>
</reference>
<evidence type="ECO:0000256" key="1">
    <source>
        <dbReference type="ARBA" id="ARBA00022741"/>
    </source>
</evidence>
<dbReference type="AlphaFoldDB" id="A0A059NYZ6"/>
<dbReference type="PROSITE" id="PS50045">
    <property type="entry name" value="SIGMA54_INTERACT_4"/>
    <property type="match status" value="1"/>
</dbReference>